<comment type="caution">
    <text evidence="2">The sequence shown here is derived from an EMBL/GenBank/DDBJ whole genome shotgun (WGS) entry which is preliminary data.</text>
</comment>
<evidence type="ECO:0000256" key="1">
    <source>
        <dbReference type="SAM" id="SignalP"/>
    </source>
</evidence>
<dbReference type="EMBL" id="JAADYS010001946">
    <property type="protein sequence ID" value="KAF4460432.1"/>
    <property type="molecule type" value="Genomic_DNA"/>
</dbReference>
<feature type="signal peptide" evidence="1">
    <location>
        <begin position="1"/>
        <end position="19"/>
    </location>
</feature>
<proteinExistence type="predicted"/>
<accession>A0A8H4L015</accession>
<organism evidence="2 3">
    <name type="scientific">Fusarium albosuccineum</name>
    <dbReference type="NCBI Taxonomy" id="1237068"/>
    <lineage>
        <taxon>Eukaryota</taxon>
        <taxon>Fungi</taxon>
        <taxon>Dikarya</taxon>
        <taxon>Ascomycota</taxon>
        <taxon>Pezizomycotina</taxon>
        <taxon>Sordariomycetes</taxon>
        <taxon>Hypocreomycetidae</taxon>
        <taxon>Hypocreales</taxon>
        <taxon>Nectriaceae</taxon>
        <taxon>Fusarium</taxon>
        <taxon>Fusarium decemcellulare species complex</taxon>
    </lineage>
</organism>
<gene>
    <name evidence="2" type="ORF">FALBO_12788</name>
</gene>
<protein>
    <recommendedName>
        <fullName evidence="4">Cyanovirin-N domain-containing protein</fullName>
    </recommendedName>
</protein>
<dbReference type="OrthoDB" id="4721297at2759"/>
<feature type="chain" id="PRO_5034346630" description="Cyanovirin-N domain-containing protein" evidence="1">
    <location>
        <begin position="20"/>
        <end position="102"/>
    </location>
</feature>
<evidence type="ECO:0000313" key="3">
    <source>
        <dbReference type="Proteomes" id="UP000554235"/>
    </source>
</evidence>
<dbReference type="AlphaFoldDB" id="A0A8H4L015"/>
<dbReference type="Proteomes" id="UP000554235">
    <property type="component" value="Unassembled WGS sequence"/>
</dbReference>
<keyword evidence="1" id="KW-0732">Signal</keyword>
<reference evidence="2 3" key="1">
    <citation type="submission" date="2020-01" db="EMBL/GenBank/DDBJ databases">
        <title>Identification and distribution of gene clusters putatively required for synthesis of sphingolipid metabolism inhibitors in phylogenetically diverse species of the filamentous fungus Fusarium.</title>
        <authorList>
            <person name="Kim H.-S."/>
            <person name="Busman M."/>
            <person name="Brown D.W."/>
            <person name="Divon H."/>
            <person name="Uhlig S."/>
            <person name="Proctor R.H."/>
        </authorList>
    </citation>
    <scope>NUCLEOTIDE SEQUENCE [LARGE SCALE GENOMIC DNA]</scope>
    <source>
        <strain evidence="2 3">NRRL 20459</strain>
    </source>
</reference>
<keyword evidence="3" id="KW-1185">Reference proteome</keyword>
<evidence type="ECO:0008006" key="4">
    <source>
        <dbReference type="Google" id="ProtNLM"/>
    </source>
</evidence>
<sequence length="102" mass="10725">MQIKSILFAAAAVLGLSDAACTLRGYTNADCTGASGDVRKLSKSGQCIQTNGRASYRLSGDCGLVRIEHHTGHRCSGGTPSVSNLKAGCHRTGYNSLRARIR</sequence>
<name>A0A8H4L015_9HYPO</name>
<evidence type="ECO:0000313" key="2">
    <source>
        <dbReference type="EMBL" id="KAF4460432.1"/>
    </source>
</evidence>